<comment type="caution">
    <text evidence="2">The sequence shown here is derived from an EMBL/GenBank/DDBJ whole genome shotgun (WGS) entry which is preliminary data.</text>
</comment>
<keyword evidence="3" id="KW-1185">Reference proteome</keyword>
<evidence type="ECO:0000256" key="1">
    <source>
        <dbReference type="SAM" id="MobiDB-lite"/>
    </source>
</evidence>
<feature type="region of interest" description="Disordered" evidence="1">
    <location>
        <begin position="1"/>
        <end position="23"/>
    </location>
</feature>
<protein>
    <submittedName>
        <fullName evidence="2">DUF4194 domain-containing protein</fullName>
    </submittedName>
</protein>
<accession>A0ABP8J0C7</accession>
<dbReference type="Pfam" id="PF13835">
    <property type="entry name" value="DUF4194"/>
    <property type="match status" value="1"/>
</dbReference>
<organism evidence="2 3">
    <name type="scientific">Brevibacterium pityocampae</name>
    <dbReference type="NCBI Taxonomy" id="506594"/>
    <lineage>
        <taxon>Bacteria</taxon>
        <taxon>Bacillati</taxon>
        <taxon>Actinomycetota</taxon>
        <taxon>Actinomycetes</taxon>
        <taxon>Micrococcales</taxon>
        <taxon>Brevibacteriaceae</taxon>
        <taxon>Brevibacterium</taxon>
    </lineage>
</organism>
<feature type="region of interest" description="Disordered" evidence="1">
    <location>
        <begin position="218"/>
        <end position="239"/>
    </location>
</feature>
<proteinExistence type="predicted"/>
<dbReference type="InterPro" id="IPR025449">
    <property type="entry name" value="JetB"/>
</dbReference>
<name>A0ABP8J0C7_9MICO</name>
<dbReference type="Proteomes" id="UP001500642">
    <property type="component" value="Unassembled WGS sequence"/>
</dbReference>
<gene>
    <name evidence="2" type="ORF">GCM10023167_00860</name>
</gene>
<dbReference type="RefSeq" id="WP_345029001.1">
    <property type="nucleotide sequence ID" value="NZ_BAABGL010000002.1"/>
</dbReference>
<evidence type="ECO:0000313" key="2">
    <source>
        <dbReference type="EMBL" id="GAA4382419.1"/>
    </source>
</evidence>
<evidence type="ECO:0000313" key="3">
    <source>
        <dbReference type="Proteomes" id="UP001500642"/>
    </source>
</evidence>
<sequence>MNDGTGAHAKESTTAGLGAEKGESRRPLWATDTGVLALDTRRALVALIKGPYVSGRSHPQLWRSVLGDEAALRARLSDMFLELVVDTDSRLAFVRNAEVPDEQVPAVVRTHTLTFLDTALLLHLRHELLRADRSERVIVGVDESRDALRVYGSAYGLDEVGFAKRFNASWTKMHKYGLLADTATEDRFEISPVLRLIFGPDEIRAVREEYERRLAEVGTNAAHAREDRDEVMDAMEDDE</sequence>
<dbReference type="EMBL" id="BAABGL010000002">
    <property type="protein sequence ID" value="GAA4382419.1"/>
    <property type="molecule type" value="Genomic_DNA"/>
</dbReference>
<feature type="compositionally biased region" description="Acidic residues" evidence="1">
    <location>
        <begin position="229"/>
        <end position="239"/>
    </location>
</feature>
<reference evidence="3" key="1">
    <citation type="journal article" date="2019" name="Int. J. Syst. Evol. Microbiol.">
        <title>The Global Catalogue of Microorganisms (GCM) 10K type strain sequencing project: providing services to taxonomists for standard genome sequencing and annotation.</title>
        <authorList>
            <consortium name="The Broad Institute Genomics Platform"/>
            <consortium name="The Broad Institute Genome Sequencing Center for Infectious Disease"/>
            <person name="Wu L."/>
            <person name="Ma J."/>
        </authorList>
    </citation>
    <scope>NUCLEOTIDE SEQUENCE [LARGE SCALE GENOMIC DNA]</scope>
    <source>
        <strain evidence="3">JCM 17808</strain>
    </source>
</reference>